<reference evidence="1 2" key="1">
    <citation type="journal article" date="2018" name="Syst. Appl. Microbiol.">
        <title>Photobacterium carnosum sp. nov., isolated from spoiled modified atmosphere packaged poultry meat.</title>
        <authorList>
            <person name="Hilgarth M."/>
            <person name="Fuertes S."/>
            <person name="Ehrmann M."/>
            <person name="Vogel R.F."/>
        </authorList>
    </citation>
    <scope>NUCLEOTIDE SEQUENCE [LARGE SCALE GENOMIC DNA]</scope>
    <source>
        <strain evidence="1 2">TMW 2.2021</strain>
    </source>
</reference>
<sequence>KFTRAVTFKARMLILHIFNSIDTSGCCTLTAIDLCDELNIHRTRVNKYIDIIKTTAIYDIKLNTNKNKTIFTFTLQRKNQNIKNIPIATYSEIKNNEYIIVKEINE</sequence>
<name>A0A2N4ULV6_9GAMM</name>
<dbReference type="AlphaFoldDB" id="A0A2N4ULV6"/>
<gene>
    <name evidence="1" type="ORF">CIK00_20770</name>
</gene>
<accession>A0A2N4ULV6</accession>
<dbReference type="RefSeq" id="WP_233426589.1">
    <property type="nucleotide sequence ID" value="NZ_NPIB01000049.1"/>
</dbReference>
<organism evidence="1 2">
    <name type="scientific">Photobacterium carnosum</name>
    <dbReference type="NCBI Taxonomy" id="2023717"/>
    <lineage>
        <taxon>Bacteria</taxon>
        <taxon>Pseudomonadati</taxon>
        <taxon>Pseudomonadota</taxon>
        <taxon>Gammaproteobacteria</taxon>
        <taxon>Vibrionales</taxon>
        <taxon>Vibrionaceae</taxon>
        <taxon>Photobacterium</taxon>
    </lineage>
</organism>
<proteinExistence type="predicted"/>
<dbReference type="EMBL" id="NPIB01000049">
    <property type="protein sequence ID" value="PLC55995.1"/>
    <property type="molecule type" value="Genomic_DNA"/>
</dbReference>
<feature type="non-terminal residue" evidence="1">
    <location>
        <position position="1"/>
    </location>
</feature>
<evidence type="ECO:0000313" key="1">
    <source>
        <dbReference type="EMBL" id="PLC55995.1"/>
    </source>
</evidence>
<comment type="caution">
    <text evidence="1">The sequence shown here is derived from an EMBL/GenBank/DDBJ whole genome shotgun (WGS) entry which is preliminary data.</text>
</comment>
<evidence type="ECO:0000313" key="2">
    <source>
        <dbReference type="Proteomes" id="UP000234420"/>
    </source>
</evidence>
<dbReference type="Proteomes" id="UP000234420">
    <property type="component" value="Unassembled WGS sequence"/>
</dbReference>
<keyword evidence="2" id="KW-1185">Reference proteome</keyword>
<protein>
    <submittedName>
        <fullName evidence="1">Uncharacterized protein</fullName>
    </submittedName>
</protein>